<reference evidence="2" key="1">
    <citation type="submission" date="2021-03" db="EMBL/GenBank/DDBJ databases">
        <title>Genomic analysis provides insights into the functional capacity of soil bacteria communities inhabiting an altitudinal gradient in the Atacama Desert.</title>
        <authorList>
            <person name="Gonzalez M."/>
            <person name="Maldonado J."/>
            <person name="Maza F."/>
            <person name="Hodar C."/>
            <person name="Cortes M."/>
            <person name="Palma R."/>
            <person name="Andreani C."/>
            <person name="Gaete A."/>
            <person name="Vasquez-Dean J."/>
            <person name="Acuna V."/>
            <person name="Aguado M."/>
            <person name="Mandakovic D."/>
            <person name="Latorre M."/>
            <person name="Orellana A."/>
            <person name="Gutierrez R."/>
            <person name="Montecino M."/>
            <person name="Allende M."/>
            <person name="Maass A."/>
            <person name="Cambiazo V."/>
        </authorList>
    </citation>
    <scope>NUCLEOTIDE SEQUENCE</scope>
    <source>
        <strain evidence="2">ISL-25</strain>
    </source>
</reference>
<proteinExistence type="predicted"/>
<dbReference type="InterPro" id="IPR036390">
    <property type="entry name" value="WH_DNA-bd_sf"/>
</dbReference>
<dbReference type="InterPro" id="IPR050707">
    <property type="entry name" value="HTH_MetabolicPath_Reg"/>
</dbReference>
<dbReference type="InterPro" id="IPR036388">
    <property type="entry name" value="WH-like_DNA-bd_sf"/>
</dbReference>
<protein>
    <submittedName>
        <fullName evidence="2">Helix-turn-helix domain-containing protein</fullName>
    </submittedName>
</protein>
<dbReference type="Gene3D" id="1.10.10.10">
    <property type="entry name" value="Winged helix-like DNA-binding domain superfamily/Winged helix DNA-binding domain"/>
    <property type="match status" value="1"/>
</dbReference>
<dbReference type="PANTHER" id="PTHR30136">
    <property type="entry name" value="HELIX-TURN-HELIX TRANSCRIPTIONAL REGULATOR, ICLR FAMILY"/>
    <property type="match status" value="1"/>
</dbReference>
<name>A0A944DRX5_PSEFL</name>
<comment type="caution">
    <text evidence="2">The sequence shown here is derived from an EMBL/GenBank/DDBJ whole genome shotgun (WGS) entry which is preliminary data.</text>
</comment>
<dbReference type="Pfam" id="PF09339">
    <property type="entry name" value="HTH_IclR"/>
    <property type="match status" value="1"/>
</dbReference>
<sequence>MSRTVSSAARVLRVLKALKGHTVTGLSNTELAHLTQDSPSNITRAMQTLIEEGLAVKLDNGRFAHSVGVLQIAQAHAEHMARLTNRMQEINQRIAAGSMN</sequence>
<dbReference type="GO" id="GO:0003677">
    <property type="term" value="F:DNA binding"/>
    <property type="evidence" value="ECO:0007669"/>
    <property type="project" value="InterPro"/>
</dbReference>
<dbReference type="GO" id="GO:0045892">
    <property type="term" value="P:negative regulation of DNA-templated transcription"/>
    <property type="evidence" value="ECO:0007669"/>
    <property type="project" value="TreeGrafter"/>
</dbReference>
<dbReference type="SUPFAM" id="SSF46785">
    <property type="entry name" value="Winged helix' DNA-binding domain"/>
    <property type="match status" value="1"/>
</dbReference>
<evidence type="ECO:0000313" key="2">
    <source>
        <dbReference type="EMBL" id="MBT2331609.1"/>
    </source>
</evidence>
<organism evidence="2 3">
    <name type="scientific">Pseudomonas fluorescens</name>
    <dbReference type="NCBI Taxonomy" id="294"/>
    <lineage>
        <taxon>Bacteria</taxon>
        <taxon>Pseudomonadati</taxon>
        <taxon>Pseudomonadota</taxon>
        <taxon>Gammaproteobacteria</taxon>
        <taxon>Pseudomonadales</taxon>
        <taxon>Pseudomonadaceae</taxon>
        <taxon>Pseudomonas</taxon>
    </lineage>
</organism>
<evidence type="ECO:0000259" key="1">
    <source>
        <dbReference type="Pfam" id="PF09339"/>
    </source>
</evidence>
<dbReference type="AlphaFoldDB" id="A0A944DRX5"/>
<dbReference type="RefSeq" id="WP_214912916.1">
    <property type="nucleotide sequence ID" value="NZ_JAGGNX010000004.1"/>
</dbReference>
<evidence type="ECO:0000313" key="3">
    <source>
        <dbReference type="Proteomes" id="UP000692896"/>
    </source>
</evidence>
<dbReference type="Proteomes" id="UP000692896">
    <property type="component" value="Unassembled WGS sequence"/>
</dbReference>
<dbReference type="GO" id="GO:0003700">
    <property type="term" value="F:DNA-binding transcription factor activity"/>
    <property type="evidence" value="ECO:0007669"/>
    <property type="project" value="TreeGrafter"/>
</dbReference>
<dbReference type="InterPro" id="IPR005471">
    <property type="entry name" value="Tscrpt_reg_IclR_N"/>
</dbReference>
<feature type="domain" description="HTH iclR-type" evidence="1">
    <location>
        <begin position="7"/>
        <end position="57"/>
    </location>
</feature>
<dbReference type="EMBL" id="JAGGOB010000056">
    <property type="protein sequence ID" value="MBT2331609.1"/>
    <property type="molecule type" value="Genomic_DNA"/>
</dbReference>
<gene>
    <name evidence="2" type="ORF">J7E47_23110</name>
</gene>
<accession>A0A944DRX5</accession>
<dbReference type="PANTHER" id="PTHR30136:SF35">
    <property type="entry name" value="HTH-TYPE TRANSCRIPTIONAL REGULATOR RV1719"/>
    <property type="match status" value="1"/>
</dbReference>